<accession>A0A917AUI8</accession>
<feature type="transmembrane region" description="Helical" evidence="9">
    <location>
        <begin position="76"/>
        <end position="94"/>
    </location>
</feature>
<evidence type="ECO:0000256" key="7">
    <source>
        <dbReference type="ARBA" id="ARBA00023136"/>
    </source>
</evidence>
<keyword evidence="6 9" id="KW-1133">Transmembrane helix</keyword>
<name>A0A917AUI8_9MICC</name>
<gene>
    <name evidence="11" type="ORF">GCM10011401_25080</name>
</gene>
<evidence type="ECO:0000313" key="12">
    <source>
        <dbReference type="Proteomes" id="UP000633136"/>
    </source>
</evidence>
<evidence type="ECO:0000256" key="2">
    <source>
        <dbReference type="ARBA" id="ARBA00022448"/>
    </source>
</evidence>
<protein>
    <submittedName>
        <fullName evidence="11">MFS transporter</fullName>
    </submittedName>
</protein>
<dbReference type="GO" id="GO:0015293">
    <property type="term" value="F:symporter activity"/>
    <property type="evidence" value="ECO:0007669"/>
    <property type="project" value="UniProtKB-KW"/>
</dbReference>
<evidence type="ECO:0000256" key="9">
    <source>
        <dbReference type="SAM" id="Phobius"/>
    </source>
</evidence>
<proteinExistence type="predicted"/>
<dbReference type="SUPFAM" id="SSF103473">
    <property type="entry name" value="MFS general substrate transporter"/>
    <property type="match status" value="1"/>
</dbReference>
<evidence type="ECO:0000256" key="1">
    <source>
        <dbReference type="ARBA" id="ARBA00004651"/>
    </source>
</evidence>
<dbReference type="EMBL" id="BMIS01000014">
    <property type="protein sequence ID" value="GGE76696.1"/>
    <property type="molecule type" value="Genomic_DNA"/>
</dbReference>
<comment type="caution">
    <text evidence="11">The sequence shown here is derived from an EMBL/GenBank/DDBJ whole genome shotgun (WGS) entry which is preliminary data.</text>
</comment>
<dbReference type="PANTHER" id="PTHR43528">
    <property type="entry name" value="ALPHA-KETOGLUTARATE PERMEASE"/>
    <property type="match status" value="1"/>
</dbReference>
<feature type="domain" description="Major facilitator superfamily (MFS) profile" evidence="10">
    <location>
        <begin position="39"/>
        <end position="461"/>
    </location>
</feature>
<evidence type="ECO:0000256" key="8">
    <source>
        <dbReference type="SAM" id="MobiDB-lite"/>
    </source>
</evidence>
<feature type="transmembrane region" description="Helical" evidence="9">
    <location>
        <begin position="206"/>
        <end position="226"/>
    </location>
</feature>
<dbReference type="Pfam" id="PF07690">
    <property type="entry name" value="MFS_1"/>
    <property type="match status" value="1"/>
</dbReference>
<evidence type="ECO:0000256" key="4">
    <source>
        <dbReference type="ARBA" id="ARBA00022692"/>
    </source>
</evidence>
<dbReference type="PANTHER" id="PTHR43528:SF1">
    <property type="entry name" value="ALPHA-KETOGLUTARATE PERMEASE"/>
    <property type="match status" value="1"/>
</dbReference>
<feature type="transmembrane region" description="Helical" evidence="9">
    <location>
        <begin position="137"/>
        <end position="158"/>
    </location>
</feature>
<keyword evidence="5" id="KW-0769">Symport</keyword>
<evidence type="ECO:0000313" key="11">
    <source>
        <dbReference type="EMBL" id="GGE76696.1"/>
    </source>
</evidence>
<feature type="transmembrane region" description="Helical" evidence="9">
    <location>
        <begin position="359"/>
        <end position="383"/>
    </location>
</feature>
<dbReference type="GO" id="GO:0005886">
    <property type="term" value="C:plasma membrane"/>
    <property type="evidence" value="ECO:0007669"/>
    <property type="project" value="UniProtKB-SubCell"/>
</dbReference>
<dbReference type="InterPro" id="IPR011701">
    <property type="entry name" value="MFS"/>
</dbReference>
<reference evidence="11" key="2">
    <citation type="submission" date="2020-09" db="EMBL/GenBank/DDBJ databases">
        <authorList>
            <person name="Sun Q."/>
            <person name="Zhou Y."/>
        </authorList>
    </citation>
    <scope>NUCLEOTIDE SEQUENCE</scope>
    <source>
        <strain evidence="11">CGMCC 1.15388</strain>
    </source>
</reference>
<feature type="transmembrane region" description="Helical" evidence="9">
    <location>
        <begin position="263"/>
        <end position="286"/>
    </location>
</feature>
<keyword evidence="12" id="KW-1185">Reference proteome</keyword>
<dbReference type="InterPro" id="IPR020846">
    <property type="entry name" value="MFS_dom"/>
</dbReference>
<organism evidence="11 12">
    <name type="scientific">Nesterenkonia cremea</name>
    <dbReference type="NCBI Taxonomy" id="1882340"/>
    <lineage>
        <taxon>Bacteria</taxon>
        <taxon>Bacillati</taxon>
        <taxon>Actinomycetota</taxon>
        <taxon>Actinomycetes</taxon>
        <taxon>Micrococcales</taxon>
        <taxon>Micrococcaceae</taxon>
        <taxon>Nesterenkonia</taxon>
    </lineage>
</organism>
<reference evidence="11" key="1">
    <citation type="journal article" date="2014" name="Int. J. Syst. Evol. Microbiol.">
        <title>Complete genome sequence of Corynebacterium casei LMG S-19264T (=DSM 44701T), isolated from a smear-ripened cheese.</title>
        <authorList>
            <consortium name="US DOE Joint Genome Institute (JGI-PGF)"/>
            <person name="Walter F."/>
            <person name="Albersmeier A."/>
            <person name="Kalinowski J."/>
            <person name="Ruckert C."/>
        </authorList>
    </citation>
    <scope>NUCLEOTIDE SEQUENCE</scope>
    <source>
        <strain evidence="11">CGMCC 1.15388</strain>
    </source>
</reference>
<dbReference type="InterPro" id="IPR004748">
    <property type="entry name" value="Polyol_permease-like"/>
</dbReference>
<feature type="transmembrane region" description="Helical" evidence="9">
    <location>
        <begin position="106"/>
        <end position="125"/>
    </location>
</feature>
<feature type="transmembrane region" description="Helical" evidence="9">
    <location>
        <begin position="428"/>
        <end position="450"/>
    </location>
</feature>
<keyword evidence="4 9" id="KW-0812">Transmembrane</keyword>
<dbReference type="InterPro" id="IPR051084">
    <property type="entry name" value="H+-coupled_symporters"/>
</dbReference>
<dbReference type="NCBIfam" id="TIGR00897">
    <property type="entry name" value="2A0118"/>
    <property type="match status" value="1"/>
</dbReference>
<feature type="transmembrane region" description="Helical" evidence="9">
    <location>
        <begin position="39"/>
        <end position="56"/>
    </location>
</feature>
<dbReference type="Gene3D" id="1.20.1250.20">
    <property type="entry name" value="MFS general substrate transporter like domains"/>
    <property type="match status" value="2"/>
</dbReference>
<evidence type="ECO:0000256" key="3">
    <source>
        <dbReference type="ARBA" id="ARBA00022475"/>
    </source>
</evidence>
<sequence length="472" mass="49832">MSTSVSARGRQSGPTAETGVGDVSAVGNTALDRIGIPHVLRFGFLGLLLLMTAVGIESNFLEPHMSQVLSVSGTTVAAIVTWHNLAVAIASYLGGALADLFGPKRVMVLGAALWVAFHVLFLVALEAGSMELAAAAYFARGFGFPLFAFAFIVWIAAVAPNQRRSTAIGWFYVMYTGGLPTLGSLIAIGAIPAFGGGGVGGPGETGALWLATGIAVLGFLIAHFGVREKRGTRRLAPAGETAAQVLTAGVRLTATNSKILMGFLIRLINTAPQFGMFIVLPAVMYAGEENLGWSQSQYLSMTVAVFATNILVNAVFGAVGDRWGWRRTVKWFGISGSALGLLAWWYVPHLLPQDSTWGYLAAVVAGCLFGCMLAGFVPMGAIMPALTPDHKGAAMAMYTTAAGGAIFLGTAVVWLVRQISDLVGLEDAFTINSITVWVFVGLYGCAFLMIDRLRVVEDEDREKHGKLFGSAR</sequence>
<feature type="transmembrane region" description="Helical" evidence="9">
    <location>
        <begin position="170"/>
        <end position="194"/>
    </location>
</feature>
<feature type="transmembrane region" description="Helical" evidence="9">
    <location>
        <begin position="298"/>
        <end position="319"/>
    </location>
</feature>
<keyword evidence="3" id="KW-1003">Cell membrane</keyword>
<keyword evidence="2" id="KW-0813">Transport</keyword>
<feature type="region of interest" description="Disordered" evidence="8">
    <location>
        <begin position="1"/>
        <end position="20"/>
    </location>
</feature>
<dbReference type="AlphaFoldDB" id="A0A917AUI8"/>
<comment type="subcellular location">
    <subcellularLocation>
        <location evidence="1">Cell membrane</location>
        <topology evidence="1">Multi-pass membrane protein</topology>
    </subcellularLocation>
</comment>
<keyword evidence="7 9" id="KW-0472">Membrane</keyword>
<evidence type="ECO:0000259" key="10">
    <source>
        <dbReference type="PROSITE" id="PS50850"/>
    </source>
</evidence>
<dbReference type="RefSeq" id="WP_188686282.1">
    <property type="nucleotide sequence ID" value="NZ_BMIS01000014.1"/>
</dbReference>
<evidence type="ECO:0000256" key="5">
    <source>
        <dbReference type="ARBA" id="ARBA00022847"/>
    </source>
</evidence>
<dbReference type="InterPro" id="IPR036259">
    <property type="entry name" value="MFS_trans_sf"/>
</dbReference>
<dbReference type="PROSITE" id="PS50850">
    <property type="entry name" value="MFS"/>
    <property type="match status" value="1"/>
</dbReference>
<dbReference type="Proteomes" id="UP000633136">
    <property type="component" value="Unassembled WGS sequence"/>
</dbReference>
<feature type="transmembrane region" description="Helical" evidence="9">
    <location>
        <begin position="395"/>
        <end position="416"/>
    </location>
</feature>
<evidence type="ECO:0000256" key="6">
    <source>
        <dbReference type="ARBA" id="ARBA00022989"/>
    </source>
</evidence>